<proteinExistence type="predicted"/>
<reference evidence="2 3" key="1">
    <citation type="submission" date="2023-11" db="EMBL/GenBank/DDBJ databases">
        <title>Halocaridina rubra genome assembly.</title>
        <authorList>
            <person name="Smith C."/>
        </authorList>
    </citation>
    <scope>NUCLEOTIDE SEQUENCE [LARGE SCALE GENOMIC DNA]</scope>
    <source>
        <strain evidence="2">EP-1</strain>
        <tissue evidence="2">Whole</tissue>
    </source>
</reference>
<accession>A0AAN8WLM5</accession>
<protein>
    <submittedName>
        <fullName evidence="2">Uncharacterized protein</fullName>
    </submittedName>
</protein>
<sequence length="71" mass="8134">MSTLPNPLPMERVFLCSGGMLNALLSKDKKPKPRCRKSTMPNGYKTEWTRGRKDVSLTDKNKNEDRPIAER</sequence>
<evidence type="ECO:0000256" key="1">
    <source>
        <dbReference type="SAM" id="MobiDB-lite"/>
    </source>
</evidence>
<gene>
    <name evidence="2" type="ORF">SK128_018475</name>
</gene>
<feature type="region of interest" description="Disordered" evidence="1">
    <location>
        <begin position="28"/>
        <end position="71"/>
    </location>
</feature>
<keyword evidence="3" id="KW-1185">Reference proteome</keyword>
<dbReference type="AlphaFoldDB" id="A0AAN8WLM5"/>
<dbReference type="Proteomes" id="UP001381693">
    <property type="component" value="Unassembled WGS sequence"/>
</dbReference>
<comment type="caution">
    <text evidence="2">The sequence shown here is derived from an EMBL/GenBank/DDBJ whole genome shotgun (WGS) entry which is preliminary data.</text>
</comment>
<dbReference type="EMBL" id="JAXCGZ010023326">
    <property type="protein sequence ID" value="KAK7013362.1"/>
    <property type="molecule type" value="Genomic_DNA"/>
</dbReference>
<evidence type="ECO:0000313" key="3">
    <source>
        <dbReference type="Proteomes" id="UP001381693"/>
    </source>
</evidence>
<organism evidence="2 3">
    <name type="scientific">Halocaridina rubra</name>
    <name type="common">Hawaiian red shrimp</name>
    <dbReference type="NCBI Taxonomy" id="373956"/>
    <lineage>
        <taxon>Eukaryota</taxon>
        <taxon>Metazoa</taxon>
        <taxon>Ecdysozoa</taxon>
        <taxon>Arthropoda</taxon>
        <taxon>Crustacea</taxon>
        <taxon>Multicrustacea</taxon>
        <taxon>Malacostraca</taxon>
        <taxon>Eumalacostraca</taxon>
        <taxon>Eucarida</taxon>
        <taxon>Decapoda</taxon>
        <taxon>Pleocyemata</taxon>
        <taxon>Caridea</taxon>
        <taxon>Atyoidea</taxon>
        <taxon>Atyidae</taxon>
        <taxon>Halocaridina</taxon>
    </lineage>
</organism>
<feature type="compositionally biased region" description="Basic and acidic residues" evidence="1">
    <location>
        <begin position="47"/>
        <end position="71"/>
    </location>
</feature>
<evidence type="ECO:0000313" key="2">
    <source>
        <dbReference type="EMBL" id="KAK7013362.1"/>
    </source>
</evidence>
<feature type="non-terminal residue" evidence="2">
    <location>
        <position position="71"/>
    </location>
</feature>
<name>A0AAN8WLM5_HALRR</name>